<dbReference type="HAMAP" id="MF_01345_B">
    <property type="entry name" value="Ribosomal_uS17_B"/>
    <property type="match status" value="1"/>
</dbReference>
<dbReference type="EMBL" id="PCSZ01000063">
    <property type="protein sequence ID" value="PIP60412.1"/>
    <property type="molecule type" value="Genomic_DNA"/>
</dbReference>
<dbReference type="AlphaFoldDB" id="A0A2H0BRW1"/>
<dbReference type="CDD" id="cd00364">
    <property type="entry name" value="Ribosomal_uS17"/>
    <property type="match status" value="1"/>
</dbReference>
<dbReference type="GO" id="GO:0019843">
    <property type="term" value="F:rRNA binding"/>
    <property type="evidence" value="ECO:0007669"/>
    <property type="project" value="UniProtKB-UniRule"/>
</dbReference>
<dbReference type="Gene3D" id="2.40.50.140">
    <property type="entry name" value="Nucleic acid-binding proteins"/>
    <property type="match status" value="1"/>
</dbReference>
<gene>
    <name evidence="6 8" type="primary">rpsQ</name>
    <name evidence="8" type="ORF">COX00_03285</name>
</gene>
<comment type="subunit">
    <text evidence="6">Part of the 30S ribosomal subunit.</text>
</comment>
<evidence type="ECO:0000313" key="8">
    <source>
        <dbReference type="EMBL" id="PIP60412.1"/>
    </source>
</evidence>
<reference evidence="8 9" key="1">
    <citation type="submission" date="2017-09" db="EMBL/GenBank/DDBJ databases">
        <title>Depth-based differentiation of microbial function through sediment-hosted aquifers and enrichment of novel symbionts in the deep terrestrial subsurface.</title>
        <authorList>
            <person name="Probst A.J."/>
            <person name="Ladd B."/>
            <person name="Jarett J.K."/>
            <person name="Geller-Mcgrath D.E."/>
            <person name="Sieber C.M."/>
            <person name="Emerson J.B."/>
            <person name="Anantharaman K."/>
            <person name="Thomas B.C."/>
            <person name="Malmstrom R."/>
            <person name="Stieglmeier M."/>
            <person name="Klingl A."/>
            <person name="Woyke T."/>
            <person name="Ryan C.M."/>
            <person name="Banfield J.F."/>
        </authorList>
    </citation>
    <scope>NUCLEOTIDE SEQUENCE [LARGE SCALE GENOMIC DNA]</scope>
    <source>
        <strain evidence="8">CG22_combo_CG10-13_8_21_14_all_47_17</strain>
    </source>
</reference>
<comment type="caution">
    <text evidence="8">The sequence shown here is derived from an EMBL/GenBank/DDBJ whole genome shotgun (WGS) entry which is preliminary data.</text>
</comment>
<dbReference type="Pfam" id="PF00366">
    <property type="entry name" value="Ribosomal_S17"/>
    <property type="match status" value="1"/>
</dbReference>
<evidence type="ECO:0000256" key="2">
    <source>
        <dbReference type="ARBA" id="ARBA00022730"/>
    </source>
</evidence>
<comment type="similarity">
    <text evidence="1 6 7">Belongs to the universal ribosomal protein uS17 family.</text>
</comment>
<name>A0A2H0BRW1_9BACT</name>
<protein>
    <recommendedName>
        <fullName evidence="6">Small ribosomal subunit protein uS17</fullName>
    </recommendedName>
</protein>
<keyword evidence="3 6" id="KW-0694">RNA-binding</keyword>
<dbReference type="GO" id="GO:0003735">
    <property type="term" value="F:structural constituent of ribosome"/>
    <property type="evidence" value="ECO:0007669"/>
    <property type="project" value="UniProtKB-UniRule"/>
</dbReference>
<dbReference type="Proteomes" id="UP000231581">
    <property type="component" value="Unassembled WGS sequence"/>
</dbReference>
<dbReference type="PRINTS" id="PR00973">
    <property type="entry name" value="RIBOSOMALS17"/>
</dbReference>
<organism evidence="8 9">
    <name type="scientific">Candidatus Uhrbacteria bacterium CG22_combo_CG10-13_8_21_14_all_47_17</name>
    <dbReference type="NCBI Taxonomy" id="1975041"/>
    <lineage>
        <taxon>Bacteria</taxon>
        <taxon>Candidatus Uhriibacteriota</taxon>
    </lineage>
</organism>
<evidence type="ECO:0000256" key="6">
    <source>
        <dbReference type="HAMAP-Rule" id="MF_01345"/>
    </source>
</evidence>
<proteinExistence type="inferred from homology"/>
<accession>A0A2H0BRW1</accession>
<sequence length="89" mass="10408">MTEEIKRKSRRRLNGIVVSTAMQKTVVVRVDRRMPHPKYGKYFTVSKKYKVHDPEGVAKTGDMIEIEECRPLSKDKRWRYVSTVTPVNA</sequence>
<keyword evidence="2 6" id="KW-0699">rRNA-binding</keyword>
<comment type="function">
    <text evidence="6">One of the primary rRNA binding proteins, it binds specifically to the 5'-end of 16S ribosomal RNA.</text>
</comment>
<evidence type="ECO:0000256" key="7">
    <source>
        <dbReference type="RuleBase" id="RU003872"/>
    </source>
</evidence>
<keyword evidence="4 6" id="KW-0689">Ribosomal protein</keyword>
<dbReference type="InterPro" id="IPR019984">
    <property type="entry name" value="Ribosomal_uS17_bact/chlr"/>
</dbReference>
<evidence type="ECO:0000256" key="5">
    <source>
        <dbReference type="ARBA" id="ARBA00023274"/>
    </source>
</evidence>
<dbReference type="NCBIfam" id="TIGR03635">
    <property type="entry name" value="uS17_bact"/>
    <property type="match status" value="1"/>
</dbReference>
<dbReference type="PANTHER" id="PTHR10744:SF1">
    <property type="entry name" value="SMALL RIBOSOMAL SUBUNIT PROTEIN US17M"/>
    <property type="match status" value="1"/>
</dbReference>
<dbReference type="GO" id="GO:0022627">
    <property type="term" value="C:cytosolic small ribosomal subunit"/>
    <property type="evidence" value="ECO:0007669"/>
    <property type="project" value="UniProtKB-UniRule"/>
</dbReference>
<dbReference type="InterPro" id="IPR019979">
    <property type="entry name" value="Ribosomal_uS17_CS"/>
</dbReference>
<dbReference type="PANTHER" id="PTHR10744">
    <property type="entry name" value="40S RIBOSOMAL PROTEIN S11 FAMILY MEMBER"/>
    <property type="match status" value="1"/>
</dbReference>
<dbReference type="InterPro" id="IPR000266">
    <property type="entry name" value="Ribosomal_uS17"/>
</dbReference>
<evidence type="ECO:0000313" key="9">
    <source>
        <dbReference type="Proteomes" id="UP000231581"/>
    </source>
</evidence>
<dbReference type="PROSITE" id="PS00056">
    <property type="entry name" value="RIBOSOMAL_S17"/>
    <property type="match status" value="1"/>
</dbReference>
<dbReference type="InterPro" id="IPR012340">
    <property type="entry name" value="NA-bd_OB-fold"/>
</dbReference>
<dbReference type="SUPFAM" id="SSF50249">
    <property type="entry name" value="Nucleic acid-binding proteins"/>
    <property type="match status" value="1"/>
</dbReference>
<evidence type="ECO:0000256" key="3">
    <source>
        <dbReference type="ARBA" id="ARBA00022884"/>
    </source>
</evidence>
<evidence type="ECO:0000256" key="1">
    <source>
        <dbReference type="ARBA" id="ARBA00010254"/>
    </source>
</evidence>
<keyword evidence="5 6" id="KW-0687">Ribonucleoprotein</keyword>
<dbReference type="NCBIfam" id="NF004123">
    <property type="entry name" value="PRK05610.1"/>
    <property type="match status" value="1"/>
</dbReference>
<evidence type="ECO:0000256" key="4">
    <source>
        <dbReference type="ARBA" id="ARBA00022980"/>
    </source>
</evidence>
<dbReference type="GO" id="GO:0006412">
    <property type="term" value="P:translation"/>
    <property type="evidence" value="ECO:0007669"/>
    <property type="project" value="UniProtKB-UniRule"/>
</dbReference>